<dbReference type="PROSITE" id="PS50801">
    <property type="entry name" value="STAS"/>
    <property type="match status" value="1"/>
</dbReference>
<dbReference type="InterPro" id="IPR002645">
    <property type="entry name" value="STAS_dom"/>
</dbReference>
<feature type="domain" description="STAS" evidence="1">
    <location>
        <begin position="1"/>
        <end position="61"/>
    </location>
</feature>
<proteinExistence type="predicted"/>
<protein>
    <submittedName>
        <fullName evidence="2">STAS family protein</fullName>
    </submittedName>
</protein>
<dbReference type="EMBL" id="FO203512">
    <property type="protein sequence ID" value="CCK75969.1"/>
    <property type="molecule type" value="Genomic_DNA"/>
</dbReference>
<keyword evidence="3" id="KW-1185">Reference proteome</keyword>
<reference evidence="2 3" key="1">
    <citation type="journal article" date="2013" name="Nat. Commun.">
        <title>Genome sequence and functional genomic analysis of the oil-degrading bacterium Oleispira antarctica.</title>
        <authorList>
            <person name="Kube M."/>
            <person name="Chernikova T.N."/>
            <person name="Al-Ramahi Y."/>
            <person name="Beloqui A."/>
            <person name="Lopez-Cortez N."/>
            <person name="Guazzaroni M.E."/>
            <person name="Heipieper H.J."/>
            <person name="Klages S."/>
            <person name="Kotsyurbenko O.R."/>
            <person name="Langer I."/>
            <person name="Nechitaylo T.Y."/>
            <person name="Lunsdorf H."/>
            <person name="Fernandez M."/>
            <person name="Juarez S."/>
            <person name="Ciordia S."/>
            <person name="Singer A."/>
            <person name="Kagan O."/>
            <person name="Egorova O."/>
            <person name="Petit P.A."/>
            <person name="Stogios P."/>
            <person name="Kim Y."/>
            <person name="Tchigvintsev A."/>
            <person name="Flick R."/>
            <person name="Denaro R."/>
            <person name="Genovese M."/>
            <person name="Albar J.P."/>
            <person name="Reva O.N."/>
            <person name="Martinez-Gomariz M."/>
            <person name="Tran H."/>
            <person name="Ferrer M."/>
            <person name="Savchenko A."/>
            <person name="Yakunin A.F."/>
            <person name="Yakimov M.M."/>
            <person name="Golyshina O.V."/>
            <person name="Reinhardt R."/>
            <person name="Golyshin P.N."/>
        </authorList>
    </citation>
    <scope>NUCLEOTIDE SEQUENCE [LARGE SCALE GENOMIC DNA]</scope>
</reference>
<sequence length="127" mass="14427">MFLDEAFKTVLIDLSDAEGVDSTTLGQLAKISILSQDQFGFMPSIISPREDITRILLSMGFDKVFYLIGEMPEKTSELNELTCEKVNEEVMRDKVIVAHEILMSLNDDNKNTFQELVDCLQTNNNKF</sequence>
<accession>R4YTQ4</accession>
<dbReference type="Proteomes" id="UP000032749">
    <property type="component" value="Chromosome"/>
</dbReference>
<dbReference type="Gene3D" id="3.30.750.24">
    <property type="entry name" value="STAS domain"/>
    <property type="match status" value="1"/>
</dbReference>
<evidence type="ECO:0000313" key="2">
    <source>
        <dbReference type="EMBL" id="CCK75969.1"/>
    </source>
</evidence>
<dbReference type="KEGG" id="oai:OLEAN_C17930"/>
<dbReference type="SUPFAM" id="SSF52091">
    <property type="entry name" value="SpoIIaa-like"/>
    <property type="match status" value="1"/>
</dbReference>
<dbReference type="AlphaFoldDB" id="R4YTQ4"/>
<dbReference type="PIRSF" id="PIRSF029548">
    <property type="entry name" value="UCP029548"/>
    <property type="match status" value="1"/>
</dbReference>
<gene>
    <name evidence="2" type="ORF">OLEAN_C17930</name>
</gene>
<dbReference type="HOGENOM" id="CLU_130803_1_0_6"/>
<name>R4YTQ4_OLEAN</name>
<evidence type="ECO:0000259" key="1">
    <source>
        <dbReference type="PROSITE" id="PS50801"/>
    </source>
</evidence>
<dbReference type="STRING" id="698738.OLEAN_C17930"/>
<dbReference type="InterPro" id="IPR014557">
    <property type="entry name" value="UCP029548_STAS-type"/>
</dbReference>
<organism evidence="2 3">
    <name type="scientific">Oleispira antarctica RB-8</name>
    <dbReference type="NCBI Taxonomy" id="698738"/>
    <lineage>
        <taxon>Bacteria</taxon>
        <taxon>Pseudomonadati</taxon>
        <taxon>Pseudomonadota</taxon>
        <taxon>Gammaproteobacteria</taxon>
        <taxon>Oceanospirillales</taxon>
        <taxon>Oceanospirillaceae</taxon>
        <taxon>Oleispira</taxon>
    </lineage>
</organism>
<dbReference type="InterPro" id="IPR036513">
    <property type="entry name" value="STAS_dom_sf"/>
</dbReference>
<evidence type="ECO:0000313" key="3">
    <source>
        <dbReference type="Proteomes" id="UP000032749"/>
    </source>
</evidence>